<feature type="transmembrane region" description="Helical" evidence="4">
    <location>
        <begin position="136"/>
        <end position="154"/>
    </location>
</feature>
<dbReference type="Pfam" id="PF02518">
    <property type="entry name" value="HATPase_c"/>
    <property type="match status" value="1"/>
</dbReference>
<evidence type="ECO:0000256" key="3">
    <source>
        <dbReference type="ARBA" id="ARBA00023012"/>
    </source>
</evidence>
<dbReference type="EMBL" id="RQJX01000013">
    <property type="protein sequence ID" value="RQN03273.1"/>
    <property type="molecule type" value="Genomic_DNA"/>
</dbReference>
<comment type="caution">
    <text evidence="6">The sequence shown here is derived from an EMBL/GenBank/DDBJ whole genome shotgun (WGS) entry which is preliminary data.</text>
</comment>
<dbReference type="InterPro" id="IPR005467">
    <property type="entry name" value="His_kinase_dom"/>
</dbReference>
<evidence type="ECO:0000256" key="4">
    <source>
        <dbReference type="SAM" id="Phobius"/>
    </source>
</evidence>
<feature type="domain" description="Histidine kinase" evidence="5">
    <location>
        <begin position="188"/>
        <end position="377"/>
    </location>
</feature>
<keyword evidence="1" id="KW-0808">Transferase</keyword>
<evidence type="ECO:0000256" key="1">
    <source>
        <dbReference type="ARBA" id="ARBA00022679"/>
    </source>
</evidence>
<feature type="transmembrane region" description="Helical" evidence="4">
    <location>
        <begin position="108"/>
        <end position="129"/>
    </location>
</feature>
<dbReference type="AlphaFoldDB" id="A0A3N6WPI6"/>
<reference evidence="6 7" key="1">
    <citation type="submission" date="2018-11" db="EMBL/GenBank/DDBJ databases">
        <authorList>
            <person name="Li F."/>
        </authorList>
    </citation>
    <scope>NUCLEOTIDE SEQUENCE [LARGE SCALE GENOMIC DNA]</scope>
    <source>
        <strain evidence="6 7">YS17T</strain>
    </source>
</reference>
<dbReference type="SMART" id="SM00387">
    <property type="entry name" value="HATPase_c"/>
    <property type="match status" value="1"/>
</dbReference>
<dbReference type="InterPro" id="IPR011712">
    <property type="entry name" value="Sig_transdc_His_kin_sub3_dim/P"/>
</dbReference>
<accession>A0A3N6WPI6</accession>
<dbReference type="InterPro" id="IPR036890">
    <property type="entry name" value="HATPase_C_sf"/>
</dbReference>
<dbReference type="PANTHER" id="PTHR24421">
    <property type="entry name" value="NITRATE/NITRITE SENSOR PROTEIN NARX-RELATED"/>
    <property type="match status" value="1"/>
</dbReference>
<evidence type="ECO:0000313" key="6">
    <source>
        <dbReference type="EMBL" id="RQN03273.1"/>
    </source>
</evidence>
<dbReference type="RefSeq" id="WP_124237082.1">
    <property type="nucleotide sequence ID" value="NZ_JBHUFI010000007.1"/>
</dbReference>
<dbReference type="GO" id="GO:0000155">
    <property type="term" value="F:phosphorelay sensor kinase activity"/>
    <property type="evidence" value="ECO:0007669"/>
    <property type="project" value="InterPro"/>
</dbReference>
<dbReference type="SUPFAM" id="SSF55874">
    <property type="entry name" value="ATPase domain of HSP90 chaperone/DNA topoisomerase II/histidine kinase"/>
    <property type="match status" value="1"/>
</dbReference>
<evidence type="ECO:0000259" key="5">
    <source>
        <dbReference type="PROSITE" id="PS50109"/>
    </source>
</evidence>
<dbReference type="Proteomes" id="UP000275225">
    <property type="component" value="Unassembled WGS sequence"/>
</dbReference>
<keyword evidence="3" id="KW-0902">Two-component regulatory system</keyword>
<feature type="transmembrane region" description="Helical" evidence="4">
    <location>
        <begin position="39"/>
        <end position="56"/>
    </location>
</feature>
<dbReference type="Gene3D" id="1.20.5.1930">
    <property type="match status" value="1"/>
</dbReference>
<keyword evidence="4" id="KW-0472">Membrane</keyword>
<dbReference type="InterPro" id="IPR050482">
    <property type="entry name" value="Sensor_HK_TwoCompSys"/>
</dbReference>
<evidence type="ECO:0000256" key="2">
    <source>
        <dbReference type="ARBA" id="ARBA00022777"/>
    </source>
</evidence>
<name>A0A3N6WPI6_9ACTN</name>
<proteinExistence type="predicted"/>
<keyword evidence="7" id="KW-1185">Reference proteome</keyword>
<feature type="transmembrane region" description="Helical" evidence="4">
    <location>
        <begin position="12"/>
        <end position="33"/>
    </location>
</feature>
<gene>
    <name evidence="6" type="ORF">EHW97_10280</name>
</gene>
<dbReference type="PROSITE" id="PS50109">
    <property type="entry name" value="HIS_KIN"/>
    <property type="match status" value="1"/>
</dbReference>
<keyword evidence="4" id="KW-1133">Transmembrane helix</keyword>
<dbReference type="GO" id="GO:0016020">
    <property type="term" value="C:membrane"/>
    <property type="evidence" value="ECO:0007669"/>
    <property type="project" value="InterPro"/>
</dbReference>
<dbReference type="Gene3D" id="3.30.565.10">
    <property type="entry name" value="Histidine kinase-like ATPase, C-terminal domain"/>
    <property type="match status" value="1"/>
</dbReference>
<feature type="transmembrane region" description="Helical" evidence="4">
    <location>
        <begin position="68"/>
        <end position="96"/>
    </location>
</feature>
<dbReference type="CDD" id="cd16917">
    <property type="entry name" value="HATPase_UhpB-NarQ-NarX-like"/>
    <property type="match status" value="1"/>
</dbReference>
<dbReference type="GO" id="GO:0046983">
    <property type="term" value="F:protein dimerization activity"/>
    <property type="evidence" value="ECO:0007669"/>
    <property type="project" value="InterPro"/>
</dbReference>
<evidence type="ECO:0000313" key="7">
    <source>
        <dbReference type="Proteomes" id="UP000275225"/>
    </source>
</evidence>
<sequence>MADEAHDLLTRLTKVTFLARMGVILVGVAATPVDRRLEVLLVVLLTVIAALGLFRTETVTRVIARHPILIVVDTLLAGLVAGAAGADSLLALYALSTALLIGIYLPRWYAAMLAVVLVATFVLASLATADRPALDAVEWTVPVAMAVIVLLGSATRRLHEDTVAKWRTITMLEARSGRQSERLRLARDMHDSVAKSLHGIQIAAATLPRWIREDPERAARRSEEIAAAATHATSEARMLLEGLRESELSFAEIVQRHVEELEAGFNGTVKLEGAEDPRWDELSAAVLLQIDLILGELLENIRRHSQASQVVVAFASEPTWTIRVEDDGVGFDPARVPSTRFGLTGAHERLALLDGELSIESTPGRGTRAQATIPLCPQLENA</sequence>
<dbReference type="Pfam" id="PF07730">
    <property type="entry name" value="HisKA_3"/>
    <property type="match status" value="1"/>
</dbReference>
<organism evidence="6 7">
    <name type="scientific">Aeromicrobium camelliae</name>
    <dbReference type="NCBI Taxonomy" id="1538144"/>
    <lineage>
        <taxon>Bacteria</taxon>
        <taxon>Bacillati</taxon>
        <taxon>Actinomycetota</taxon>
        <taxon>Actinomycetes</taxon>
        <taxon>Propionibacteriales</taxon>
        <taxon>Nocardioidaceae</taxon>
        <taxon>Aeromicrobium</taxon>
    </lineage>
</organism>
<keyword evidence="4" id="KW-0812">Transmembrane</keyword>
<protein>
    <recommendedName>
        <fullName evidence="5">Histidine kinase domain-containing protein</fullName>
    </recommendedName>
</protein>
<dbReference type="OrthoDB" id="144293at2"/>
<keyword evidence="2" id="KW-0418">Kinase</keyword>
<dbReference type="InterPro" id="IPR003594">
    <property type="entry name" value="HATPase_dom"/>
</dbReference>